<dbReference type="GO" id="GO:0005524">
    <property type="term" value="F:ATP binding"/>
    <property type="evidence" value="ECO:0007669"/>
    <property type="project" value="UniProtKB-KW"/>
</dbReference>
<evidence type="ECO:0000256" key="6">
    <source>
        <dbReference type="ARBA" id="ARBA00022777"/>
    </source>
</evidence>
<dbReference type="PANTHER" id="PTHR24421">
    <property type="entry name" value="NITRATE/NITRITE SENSOR PROTEIN NARX-RELATED"/>
    <property type="match status" value="1"/>
</dbReference>
<reference evidence="12" key="2">
    <citation type="submission" date="2020-09" db="EMBL/GenBank/DDBJ databases">
        <authorList>
            <person name="Sun Q."/>
            <person name="Ohkuma M."/>
        </authorList>
    </citation>
    <scope>NUCLEOTIDE SEQUENCE</scope>
    <source>
        <strain evidence="12">JCM 19831</strain>
    </source>
</reference>
<keyword evidence="9" id="KW-1133">Transmembrane helix</keyword>
<evidence type="ECO:0000256" key="9">
    <source>
        <dbReference type="SAM" id="Phobius"/>
    </source>
</evidence>
<dbReference type="CDD" id="cd16917">
    <property type="entry name" value="HATPase_UhpB-NarQ-NarX-like"/>
    <property type="match status" value="1"/>
</dbReference>
<organism evidence="12 13">
    <name type="scientific">Dactylosporangium sucinum</name>
    <dbReference type="NCBI Taxonomy" id="1424081"/>
    <lineage>
        <taxon>Bacteria</taxon>
        <taxon>Bacillati</taxon>
        <taxon>Actinomycetota</taxon>
        <taxon>Actinomycetes</taxon>
        <taxon>Micromonosporales</taxon>
        <taxon>Micromonosporaceae</taxon>
        <taxon>Dactylosporangium</taxon>
    </lineage>
</organism>
<feature type="domain" description="Signal transduction histidine kinase subgroup 3 dimerisation and phosphoacceptor" evidence="11">
    <location>
        <begin position="181"/>
        <end position="244"/>
    </location>
</feature>
<feature type="transmembrane region" description="Helical" evidence="9">
    <location>
        <begin position="12"/>
        <end position="30"/>
    </location>
</feature>
<dbReference type="PANTHER" id="PTHR24421:SF10">
    <property type="entry name" value="NITRATE_NITRITE SENSOR PROTEIN NARQ"/>
    <property type="match status" value="1"/>
</dbReference>
<keyword evidence="9" id="KW-0812">Transmembrane</keyword>
<dbReference type="Gene3D" id="3.30.565.10">
    <property type="entry name" value="Histidine kinase-like ATPase, C-terminal domain"/>
    <property type="match status" value="1"/>
</dbReference>
<evidence type="ECO:0000313" key="12">
    <source>
        <dbReference type="EMBL" id="GGM27220.1"/>
    </source>
</evidence>
<dbReference type="InterPro" id="IPR050482">
    <property type="entry name" value="Sensor_HK_TwoCompSys"/>
</dbReference>
<keyword evidence="4" id="KW-0808">Transferase</keyword>
<dbReference type="AlphaFoldDB" id="A0A917TL25"/>
<feature type="domain" description="Histidine kinase/HSP90-like ATPase" evidence="10">
    <location>
        <begin position="292"/>
        <end position="385"/>
    </location>
</feature>
<dbReference type="Pfam" id="PF02518">
    <property type="entry name" value="HATPase_c"/>
    <property type="match status" value="1"/>
</dbReference>
<feature type="transmembrane region" description="Helical" evidence="9">
    <location>
        <begin position="42"/>
        <end position="71"/>
    </location>
</feature>
<dbReference type="EC" id="2.7.13.3" evidence="2"/>
<evidence type="ECO:0000313" key="13">
    <source>
        <dbReference type="Proteomes" id="UP000642070"/>
    </source>
</evidence>
<dbReference type="InterPro" id="IPR011712">
    <property type="entry name" value="Sig_transdc_His_kin_sub3_dim/P"/>
</dbReference>
<evidence type="ECO:0000256" key="1">
    <source>
        <dbReference type="ARBA" id="ARBA00000085"/>
    </source>
</evidence>
<dbReference type="GO" id="GO:0016020">
    <property type="term" value="C:membrane"/>
    <property type="evidence" value="ECO:0007669"/>
    <property type="project" value="InterPro"/>
</dbReference>
<evidence type="ECO:0000256" key="4">
    <source>
        <dbReference type="ARBA" id="ARBA00022679"/>
    </source>
</evidence>
<evidence type="ECO:0000259" key="11">
    <source>
        <dbReference type="Pfam" id="PF07730"/>
    </source>
</evidence>
<accession>A0A917TL25</accession>
<feature type="transmembrane region" description="Helical" evidence="9">
    <location>
        <begin position="129"/>
        <end position="149"/>
    </location>
</feature>
<keyword evidence="5" id="KW-0547">Nucleotide-binding</keyword>
<name>A0A917TL25_9ACTN</name>
<reference evidence="12" key="1">
    <citation type="journal article" date="2014" name="Int. J. Syst. Evol. Microbiol.">
        <title>Complete genome sequence of Corynebacterium casei LMG S-19264T (=DSM 44701T), isolated from a smear-ripened cheese.</title>
        <authorList>
            <consortium name="US DOE Joint Genome Institute (JGI-PGF)"/>
            <person name="Walter F."/>
            <person name="Albersmeier A."/>
            <person name="Kalinowski J."/>
            <person name="Ruckert C."/>
        </authorList>
    </citation>
    <scope>NUCLEOTIDE SEQUENCE</scope>
    <source>
        <strain evidence="12">JCM 19831</strain>
    </source>
</reference>
<keyword evidence="9" id="KW-0472">Membrane</keyword>
<dbReference type="GO" id="GO:0046983">
    <property type="term" value="F:protein dimerization activity"/>
    <property type="evidence" value="ECO:0007669"/>
    <property type="project" value="InterPro"/>
</dbReference>
<keyword evidence="7" id="KW-0067">ATP-binding</keyword>
<evidence type="ECO:0000256" key="8">
    <source>
        <dbReference type="ARBA" id="ARBA00023012"/>
    </source>
</evidence>
<evidence type="ECO:0000256" key="7">
    <source>
        <dbReference type="ARBA" id="ARBA00022840"/>
    </source>
</evidence>
<evidence type="ECO:0000256" key="3">
    <source>
        <dbReference type="ARBA" id="ARBA00022553"/>
    </source>
</evidence>
<evidence type="ECO:0000256" key="5">
    <source>
        <dbReference type="ARBA" id="ARBA00022741"/>
    </source>
</evidence>
<dbReference type="SUPFAM" id="SSF55874">
    <property type="entry name" value="ATPase domain of HSP90 chaperone/DNA topoisomerase II/histidine kinase"/>
    <property type="match status" value="1"/>
</dbReference>
<dbReference type="Gene3D" id="1.20.5.1930">
    <property type="match status" value="1"/>
</dbReference>
<proteinExistence type="predicted"/>
<keyword evidence="8" id="KW-0902">Two-component regulatory system</keyword>
<dbReference type="GO" id="GO:0000155">
    <property type="term" value="F:phosphorelay sensor kinase activity"/>
    <property type="evidence" value="ECO:0007669"/>
    <property type="project" value="InterPro"/>
</dbReference>
<keyword evidence="3" id="KW-0597">Phosphoprotein</keyword>
<evidence type="ECO:0000256" key="2">
    <source>
        <dbReference type="ARBA" id="ARBA00012438"/>
    </source>
</evidence>
<feature type="transmembrane region" description="Helical" evidence="9">
    <location>
        <begin position="77"/>
        <end position="99"/>
    </location>
</feature>
<sequence>MRGHGSRSAGSWAPLLLGLLLAAVGSYEAYADSLWQGRRATAAGVAVAYGLAVVLAGIRPLTSLVLVAALYPSSKLLGLTDLGGAGLVAMLVVVGWAAAKAASVTRAAWVTAALVAVFGMTTLSEGAPAWDPVFFALAAGAAWGAGSLVRREGTRSAELAELAAQLAEERELRTQRAVAAERTRIARELHDAVAHSVSVMVLQVGVARRLYGRPEAEQLLADVERLGRESVAELHRTVGILRDNDEPDEADEHAPQPSLRSLDALVAQVHGAGCPLTLQVEGDPVPLAPGLQLSAYRIVQEALTNILRHAPGARADVRLRYQRDTLTVEVVNAAGGPVAAPATRVPGGGNGHVGMRERVTLYGGVLHVGPEPNGGYRVTATFPIRKGQP</sequence>
<dbReference type="Proteomes" id="UP000642070">
    <property type="component" value="Unassembled WGS sequence"/>
</dbReference>
<keyword evidence="6" id="KW-0418">Kinase</keyword>
<dbReference type="EMBL" id="BMPI01000012">
    <property type="protein sequence ID" value="GGM27220.1"/>
    <property type="molecule type" value="Genomic_DNA"/>
</dbReference>
<keyword evidence="13" id="KW-1185">Reference proteome</keyword>
<feature type="transmembrane region" description="Helical" evidence="9">
    <location>
        <begin position="106"/>
        <end position="123"/>
    </location>
</feature>
<evidence type="ECO:0000259" key="10">
    <source>
        <dbReference type="Pfam" id="PF02518"/>
    </source>
</evidence>
<dbReference type="InterPro" id="IPR036890">
    <property type="entry name" value="HATPase_C_sf"/>
</dbReference>
<dbReference type="RefSeq" id="WP_190250462.1">
    <property type="nucleotide sequence ID" value="NZ_BMPI01000012.1"/>
</dbReference>
<gene>
    <name evidence="12" type="ORF">GCM10007977_030550</name>
</gene>
<dbReference type="InterPro" id="IPR003594">
    <property type="entry name" value="HATPase_dom"/>
</dbReference>
<comment type="catalytic activity">
    <reaction evidence="1">
        <text>ATP + protein L-histidine = ADP + protein N-phospho-L-histidine.</text>
        <dbReference type="EC" id="2.7.13.3"/>
    </reaction>
</comment>
<dbReference type="Pfam" id="PF07730">
    <property type="entry name" value="HisKA_3"/>
    <property type="match status" value="1"/>
</dbReference>
<protein>
    <recommendedName>
        <fullName evidence="2">histidine kinase</fullName>
        <ecNumber evidence="2">2.7.13.3</ecNumber>
    </recommendedName>
</protein>
<comment type="caution">
    <text evidence="12">The sequence shown here is derived from an EMBL/GenBank/DDBJ whole genome shotgun (WGS) entry which is preliminary data.</text>
</comment>